<dbReference type="RefSeq" id="WP_076838028.1">
    <property type="nucleotide sequence ID" value="NZ_CP019434.1"/>
</dbReference>
<dbReference type="EMBL" id="CP019434">
    <property type="protein sequence ID" value="APZ44353.1"/>
    <property type="molecule type" value="Genomic_DNA"/>
</dbReference>
<keyword evidence="1" id="KW-0732">Signal</keyword>
<sequence>MNKKHLSLALAAALGAGLSTSAFAYGVGDFFGPVPTPIQQAMGGLSIGVGQFHQNYAEHATSGSGLPNPLDTQTGNITAFHIGYAKMGPHFGYNVAYNVGTGNTTYNGYLQNVNTSTGQVTLTPYTTTTQSLSADLHATIRGGFSPIKDFAVIPNVFIGQHGWHRAIQGIGGYTENYYNQYYGVGLTLAGAVPQPGIPLVLQVKYKAGHTHHAYMTSNISNDTAYLGSKPWTQYGVEVDYMPRSNLTVYLSYMHTKFKYGQSQIFQTEIGPAFEPNSTTKQNVTLLGIKYRF</sequence>
<feature type="chain" id="PRO_5010169818" description="Outer membrane protein beta-barrel domain-containing protein" evidence="1">
    <location>
        <begin position="25"/>
        <end position="292"/>
    </location>
</feature>
<name>A0A1P8UKK3_9GAMM</name>
<dbReference type="SUPFAM" id="SSF56935">
    <property type="entry name" value="Porins"/>
    <property type="match status" value="1"/>
</dbReference>
<protein>
    <recommendedName>
        <fullName evidence="4">Outer membrane protein beta-barrel domain-containing protein</fullName>
    </recommendedName>
</protein>
<evidence type="ECO:0000256" key="1">
    <source>
        <dbReference type="SAM" id="SignalP"/>
    </source>
</evidence>
<reference evidence="2 3" key="1">
    <citation type="submission" date="2017-01" db="EMBL/GenBank/DDBJ databases">
        <title>Draft sequence of Acidihalobacter ferrooxidans strain DSM 14175 (strain V8).</title>
        <authorList>
            <person name="Khaleque H.N."/>
            <person name="Ramsay J.P."/>
            <person name="Murphy R.J.T."/>
            <person name="Kaksonen A.H."/>
            <person name="Boxall N.J."/>
            <person name="Watkin E.L.J."/>
        </authorList>
    </citation>
    <scope>NUCLEOTIDE SEQUENCE [LARGE SCALE GENOMIC DNA]</scope>
    <source>
        <strain evidence="2 3">V8</strain>
    </source>
</reference>
<dbReference type="Proteomes" id="UP000243807">
    <property type="component" value="Chromosome"/>
</dbReference>
<accession>A0A1P8UKK3</accession>
<dbReference type="AlphaFoldDB" id="A0A1P8UKK3"/>
<keyword evidence="3" id="KW-1185">Reference proteome</keyword>
<dbReference type="STRING" id="1765967.BW247_15705"/>
<gene>
    <name evidence="2" type="ORF">BW247_15705</name>
</gene>
<evidence type="ECO:0008006" key="4">
    <source>
        <dbReference type="Google" id="ProtNLM"/>
    </source>
</evidence>
<evidence type="ECO:0000313" key="2">
    <source>
        <dbReference type="EMBL" id="APZ44353.1"/>
    </source>
</evidence>
<dbReference type="KEGG" id="afy:BW247_15705"/>
<evidence type="ECO:0000313" key="3">
    <source>
        <dbReference type="Proteomes" id="UP000243807"/>
    </source>
</evidence>
<feature type="signal peptide" evidence="1">
    <location>
        <begin position="1"/>
        <end position="24"/>
    </location>
</feature>
<organism evidence="2 3">
    <name type="scientific">Acidihalobacter ferrooxydans</name>
    <dbReference type="NCBI Taxonomy" id="1765967"/>
    <lineage>
        <taxon>Bacteria</taxon>
        <taxon>Pseudomonadati</taxon>
        <taxon>Pseudomonadota</taxon>
        <taxon>Gammaproteobacteria</taxon>
        <taxon>Chromatiales</taxon>
        <taxon>Ectothiorhodospiraceae</taxon>
        <taxon>Acidihalobacter</taxon>
    </lineage>
</organism>
<proteinExistence type="predicted"/>
<dbReference type="OrthoDB" id="5791980at2"/>